<organism evidence="2 3">
    <name type="scientific">Ilyodon furcidens</name>
    <name type="common">goldbreast splitfin</name>
    <dbReference type="NCBI Taxonomy" id="33524"/>
    <lineage>
        <taxon>Eukaryota</taxon>
        <taxon>Metazoa</taxon>
        <taxon>Chordata</taxon>
        <taxon>Craniata</taxon>
        <taxon>Vertebrata</taxon>
        <taxon>Euteleostomi</taxon>
        <taxon>Actinopterygii</taxon>
        <taxon>Neopterygii</taxon>
        <taxon>Teleostei</taxon>
        <taxon>Neoteleostei</taxon>
        <taxon>Acanthomorphata</taxon>
        <taxon>Ovalentaria</taxon>
        <taxon>Atherinomorphae</taxon>
        <taxon>Cyprinodontiformes</taxon>
        <taxon>Goodeidae</taxon>
        <taxon>Ilyodon</taxon>
    </lineage>
</organism>
<feature type="region of interest" description="Disordered" evidence="1">
    <location>
        <begin position="23"/>
        <end position="119"/>
    </location>
</feature>
<accession>A0ABV0URL0</accession>
<sequence length="136" mass="14041">MDVAQGAEKLFIWRAKNLNRCSSSSGIASEHRAGVSEDGMGGAAATLGDSAVTGEDAGLLPADLTSAGRETTSSPAEPQEGAPRRRLLRREEGEDFTAGPECAARGAEPHHAPSAPDGAWSVGRFLIASSFCCSIQ</sequence>
<proteinExistence type="predicted"/>
<name>A0ABV0URL0_9TELE</name>
<dbReference type="Proteomes" id="UP001482620">
    <property type="component" value="Unassembled WGS sequence"/>
</dbReference>
<gene>
    <name evidence="2" type="ORF">ILYODFUR_038682</name>
</gene>
<evidence type="ECO:0000256" key="1">
    <source>
        <dbReference type="SAM" id="MobiDB-lite"/>
    </source>
</evidence>
<evidence type="ECO:0000313" key="2">
    <source>
        <dbReference type="EMBL" id="MEQ2246457.1"/>
    </source>
</evidence>
<dbReference type="EMBL" id="JAHRIQ010079466">
    <property type="protein sequence ID" value="MEQ2246457.1"/>
    <property type="molecule type" value="Genomic_DNA"/>
</dbReference>
<protein>
    <submittedName>
        <fullName evidence="2">Uncharacterized protein</fullName>
    </submittedName>
</protein>
<comment type="caution">
    <text evidence="2">The sequence shown here is derived from an EMBL/GenBank/DDBJ whole genome shotgun (WGS) entry which is preliminary data.</text>
</comment>
<evidence type="ECO:0000313" key="3">
    <source>
        <dbReference type="Proteomes" id="UP001482620"/>
    </source>
</evidence>
<reference evidence="2 3" key="1">
    <citation type="submission" date="2021-06" db="EMBL/GenBank/DDBJ databases">
        <authorList>
            <person name="Palmer J.M."/>
        </authorList>
    </citation>
    <scope>NUCLEOTIDE SEQUENCE [LARGE SCALE GENOMIC DNA]</scope>
    <source>
        <strain evidence="3">if_2019</strain>
        <tissue evidence="2">Muscle</tissue>
    </source>
</reference>
<keyword evidence="3" id="KW-1185">Reference proteome</keyword>